<keyword evidence="1" id="KW-0732">Signal</keyword>
<dbReference type="AlphaFoldDB" id="A0A5C6B390"/>
<evidence type="ECO:0000313" key="3">
    <source>
        <dbReference type="Proteomes" id="UP000320176"/>
    </source>
</evidence>
<organism evidence="2 3">
    <name type="scientific">Stieleria varia</name>
    <dbReference type="NCBI Taxonomy" id="2528005"/>
    <lineage>
        <taxon>Bacteria</taxon>
        <taxon>Pseudomonadati</taxon>
        <taxon>Planctomycetota</taxon>
        <taxon>Planctomycetia</taxon>
        <taxon>Pirellulales</taxon>
        <taxon>Pirellulaceae</taxon>
        <taxon>Stieleria</taxon>
    </lineage>
</organism>
<dbReference type="Proteomes" id="UP000320176">
    <property type="component" value="Unassembled WGS sequence"/>
</dbReference>
<evidence type="ECO:0008006" key="4">
    <source>
        <dbReference type="Google" id="ProtNLM"/>
    </source>
</evidence>
<comment type="caution">
    <text evidence="2">The sequence shown here is derived from an EMBL/GenBank/DDBJ whole genome shotgun (WGS) entry which is preliminary data.</text>
</comment>
<evidence type="ECO:0000313" key="2">
    <source>
        <dbReference type="EMBL" id="TWU06388.1"/>
    </source>
</evidence>
<accession>A0A5C6B390</accession>
<evidence type="ECO:0000256" key="1">
    <source>
        <dbReference type="SAM" id="SignalP"/>
    </source>
</evidence>
<feature type="chain" id="PRO_5022734976" description="Secreted protein" evidence="1">
    <location>
        <begin position="29"/>
        <end position="123"/>
    </location>
</feature>
<sequence precursor="true">MISKTLPRIALLLAVFSLCGLTVNSADAANRTSAWGWKKPLNEKPGSMLYTSNRALRRTSSVRTYPVQTYPVQIDSVRTYPVQTYPVQTSPVQTYSARPYSVRPGYGTSNRQTMPRMYRVQRR</sequence>
<gene>
    <name evidence="2" type="ORF">Pla52n_21090</name>
</gene>
<name>A0A5C6B390_9BACT</name>
<feature type="signal peptide" evidence="1">
    <location>
        <begin position="1"/>
        <end position="28"/>
    </location>
</feature>
<protein>
    <recommendedName>
        <fullName evidence="4">Secreted protein</fullName>
    </recommendedName>
</protein>
<dbReference type="EMBL" id="SJPN01000002">
    <property type="protein sequence ID" value="TWU06388.1"/>
    <property type="molecule type" value="Genomic_DNA"/>
</dbReference>
<keyword evidence="3" id="KW-1185">Reference proteome</keyword>
<reference evidence="2 3" key="1">
    <citation type="submission" date="2019-02" db="EMBL/GenBank/DDBJ databases">
        <title>Deep-cultivation of Planctomycetes and their phenomic and genomic characterization uncovers novel biology.</title>
        <authorList>
            <person name="Wiegand S."/>
            <person name="Jogler M."/>
            <person name="Boedeker C."/>
            <person name="Pinto D."/>
            <person name="Vollmers J."/>
            <person name="Rivas-Marin E."/>
            <person name="Kohn T."/>
            <person name="Peeters S.H."/>
            <person name="Heuer A."/>
            <person name="Rast P."/>
            <person name="Oberbeckmann S."/>
            <person name="Bunk B."/>
            <person name="Jeske O."/>
            <person name="Meyerdierks A."/>
            <person name="Storesund J.E."/>
            <person name="Kallscheuer N."/>
            <person name="Luecker S."/>
            <person name="Lage O.M."/>
            <person name="Pohl T."/>
            <person name="Merkel B.J."/>
            <person name="Hornburger P."/>
            <person name="Mueller R.-W."/>
            <person name="Bruemmer F."/>
            <person name="Labrenz M."/>
            <person name="Spormann A.M."/>
            <person name="Op Den Camp H."/>
            <person name="Overmann J."/>
            <person name="Amann R."/>
            <person name="Jetten M.S.M."/>
            <person name="Mascher T."/>
            <person name="Medema M.H."/>
            <person name="Devos D.P."/>
            <person name="Kaster A.-K."/>
            <person name="Ovreas L."/>
            <person name="Rohde M."/>
            <person name="Galperin M.Y."/>
            <person name="Jogler C."/>
        </authorList>
    </citation>
    <scope>NUCLEOTIDE SEQUENCE [LARGE SCALE GENOMIC DNA]</scope>
    <source>
        <strain evidence="2 3">Pla52n</strain>
    </source>
</reference>
<proteinExistence type="predicted"/>